<gene>
    <name evidence="3" type="ORF">L2749_13095</name>
</gene>
<comment type="caution">
    <text evidence="3">The sequence shown here is derived from an EMBL/GenBank/DDBJ whole genome shotgun (WGS) entry which is preliminary data.</text>
</comment>
<dbReference type="InterPro" id="IPR025588">
    <property type="entry name" value="YcxB-like_C"/>
</dbReference>
<dbReference type="Proteomes" id="UP001139408">
    <property type="component" value="Unassembled WGS sequence"/>
</dbReference>
<keyword evidence="1" id="KW-0472">Membrane</keyword>
<proteinExistence type="predicted"/>
<accession>A0A9X2CAL9</accession>
<feature type="domain" description="YcxB-like C-terminal" evidence="2">
    <location>
        <begin position="107"/>
        <end position="162"/>
    </location>
</feature>
<name>A0A9X2CAL9_9GAMM</name>
<evidence type="ECO:0000313" key="4">
    <source>
        <dbReference type="Proteomes" id="UP001139408"/>
    </source>
</evidence>
<dbReference type="Pfam" id="PF14317">
    <property type="entry name" value="YcxB"/>
    <property type="match status" value="1"/>
</dbReference>
<dbReference type="EMBL" id="JAKILJ010000029">
    <property type="protein sequence ID" value="MCL1106180.1"/>
    <property type="molecule type" value="Genomic_DNA"/>
</dbReference>
<dbReference type="RefSeq" id="WP_188927073.1">
    <property type="nucleotide sequence ID" value="NZ_BMQI01000075.1"/>
</dbReference>
<sequence length="167" mass="19170">MSQAFSYTAEYLLDKTYFEECFDQSVSTQTHPKQYLKTAIFVIIGLGILLLDNLSQLPISNKETYYLGYFFIGLGVVEWLSIRFKRTWWLWRQMMSKAAGDTVTLIIDDTGIHSQSPHVNQQVLWTDVYRISQTDAGFLIALQKSTTYLSKRCLDAASIKFIVSKQG</sequence>
<feature type="transmembrane region" description="Helical" evidence="1">
    <location>
        <begin position="35"/>
        <end position="54"/>
    </location>
</feature>
<keyword evidence="4" id="KW-1185">Reference proteome</keyword>
<evidence type="ECO:0000256" key="1">
    <source>
        <dbReference type="SAM" id="Phobius"/>
    </source>
</evidence>
<keyword evidence="1" id="KW-1133">Transmembrane helix</keyword>
<protein>
    <submittedName>
        <fullName evidence="3">YcxB family protein</fullName>
    </submittedName>
</protein>
<evidence type="ECO:0000259" key="2">
    <source>
        <dbReference type="Pfam" id="PF14317"/>
    </source>
</evidence>
<evidence type="ECO:0000313" key="3">
    <source>
        <dbReference type="EMBL" id="MCL1106180.1"/>
    </source>
</evidence>
<feature type="transmembrane region" description="Helical" evidence="1">
    <location>
        <begin position="66"/>
        <end position="84"/>
    </location>
</feature>
<reference evidence="3" key="1">
    <citation type="submission" date="2022-01" db="EMBL/GenBank/DDBJ databases">
        <title>Whole genome-based taxonomy of the Shewanellaceae.</title>
        <authorList>
            <person name="Martin-Rodriguez A.J."/>
        </authorList>
    </citation>
    <scope>NUCLEOTIDE SEQUENCE</scope>
    <source>
        <strain evidence="3">DSM 23803</strain>
    </source>
</reference>
<organism evidence="3 4">
    <name type="scientific">Shewanella algicola</name>
    <dbReference type="NCBI Taxonomy" id="640633"/>
    <lineage>
        <taxon>Bacteria</taxon>
        <taxon>Pseudomonadati</taxon>
        <taxon>Pseudomonadota</taxon>
        <taxon>Gammaproteobacteria</taxon>
        <taxon>Alteromonadales</taxon>
        <taxon>Shewanellaceae</taxon>
        <taxon>Shewanella</taxon>
    </lineage>
</organism>
<keyword evidence="1" id="KW-0812">Transmembrane</keyword>
<dbReference type="AlphaFoldDB" id="A0A9X2CAL9"/>